<dbReference type="SMART" id="SM00471">
    <property type="entry name" value="HDc"/>
    <property type="match status" value="1"/>
</dbReference>
<evidence type="ECO:0000259" key="3">
    <source>
        <dbReference type="PROSITE" id="PS51832"/>
    </source>
</evidence>
<proteinExistence type="predicted"/>
<feature type="transmembrane region" description="Helical" evidence="1">
    <location>
        <begin position="12"/>
        <end position="38"/>
    </location>
</feature>
<dbReference type="PANTHER" id="PTHR43155">
    <property type="entry name" value="CYCLIC DI-GMP PHOSPHODIESTERASE PA4108-RELATED"/>
    <property type="match status" value="1"/>
</dbReference>
<dbReference type="PROSITE" id="PS50885">
    <property type="entry name" value="HAMP"/>
    <property type="match status" value="1"/>
</dbReference>
<dbReference type="RefSeq" id="WP_055463445.1">
    <property type="nucleotide sequence ID" value="NZ_CYHG01000007.1"/>
</dbReference>
<feature type="domain" description="HAMP" evidence="2">
    <location>
        <begin position="372"/>
        <end position="425"/>
    </location>
</feature>
<dbReference type="Gene3D" id="3.30.450.40">
    <property type="match status" value="1"/>
</dbReference>
<dbReference type="PROSITE" id="PS51832">
    <property type="entry name" value="HD_GYP"/>
    <property type="match status" value="1"/>
</dbReference>
<dbReference type="Pfam" id="PF13487">
    <property type="entry name" value="HD_5"/>
    <property type="match status" value="1"/>
</dbReference>
<dbReference type="STRING" id="1137284.GCA_001418205_02368"/>
<feature type="transmembrane region" description="Helical" evidence="1">
    <location>
        <begin position="353"/>
        <end position="371"/>
    </location>
</feature>
<dbReference type="PANTHER" id="PTHR43155:SF2">
    <property type="entry name" value="CYCLIC DI-GMP PHOSPHODIESTERASE PA4108"/>
    <property type="match status" value="1"/>
</dbReference>
<keyword evidence="1" id="KW-0472">Membrane</keyword>
<evidence type="ECO:0000313" key="5">
    <source>
        <dbReference type="Proteomes" id="UP000182769"/>
    </source>
</evidence>
<dbReference type="SUPFAM" id="SSF109604">
    <property type="entry name" value="HD-domain/PDEase-like"/>
    <property type="match status" value="2"/>
</dbReference>
<feature type="domain" description="HD-GYP" evidence="3">
    <location>
        <begin position="740"/>
        <end position="938"/>
    </location>
</feature>
<accession>A0A0K6IN17</accession>
<dbReference type="GO" id="GO:0016020">
    <property type="term" value="C:membrane"/>
    <property type="evidence" value="ECO:0007669"/>
    <property type="project" value="InterPro"/>
</dbReference>
<dbReference type="AlphaFoldDB" id="A0A0K6IN17"/>
<keyword evidence="1" id="KW-0812">Transmembrane</keyword>
<dbReference type="GO" id="GO:0007165">
    <property type="term" value="P:signal transduction"/>
    <property type="evidence" value="ECO:0007669"/>
    <property type="project" value="InterPro"/>
</dbReference>
<reference evidence="5" key="1">
    <citation type="submission" date="2015-08" db="EMBL/GenBank/DDBJ databases">
        <authorList>
            <person name="Varghese N."/>
        </authorList>
    </citation>
    <scope>NUCLEOTIDE SEQUENCE [LARGE SCALE GENOMIC DNA]</scope>
    <source>
        <strain evidence="5">JCM 18476</strain>
    </source>
</reference>
<dbReference type="Proteomes" id="UP000182769">
    <property type="component" value="Unassembled WGS sequence"/>
</dbReference>
<dbReference type="SUPFAM" id="SSF55781">
    <property type="entry name" value="GAF domain-like"/>
    <property type="match status" value="1"/>
</dbReference>
<dbReference type="OrthoDB" id="9764808at2"/>
<protein>
    <submittedName>
        <fullName evidence="4">HD-GYP domain, c-di-GMP phosphodiesterase class II (Or its inactivated variant)</fullName>
    </submittedName>
</protein>
<gene>
    <name evidence="4" type="ORF">Ga0061065_10772</name>
</gene>
<dbReference type="CDD" id="cd00077">
    <property type="entry name" value="HDc"/>
    <property type="match status" value="1"/>
</dbReference>
<keyword evidence="5" id="KW-1185">Reference proteome</keyword>
<evidence type="ECO:0000259" key="2">
    <source>
        <dbReference type="PROSITE" id="PS50885"/>
    </source>
</evidence>
<evidence type="ECO:0000256" key="1">
    <source>
        <dbReference type="SAM" id="Phobius"/>
    </source>
</evidence>
<organism evidence="4 5">
    <name type="scientific">Marinomonas fungiae</name>
    <dbReference type="NCBI Taxonomy" id="1137284"/>
    <lineage>
        <taxon>Bacteria</taxon>
        <taxon>Pseudomonadati</taxon>
        <taxon>Pseudomonadota</taxon>
        <taxon>Gammaproteobacteria</taxon>
        <taxon>Oceanospirillales</taxon>
        <taxon>Oceanospirillaceae</taxon>
        <taxon>Marinomonas</taxon>
    </lineage>
</organism>
<dbReference type="Gene3D" id="1.10.3210.10">
    <property type="entry name" value="Hypothetical protein af1432"/>
    <property type="match status" value="2"/>
</dbReference>
<name>A0A0K6IN17_9GAMM</name>
<dbReference type="EMBL" id="CYHG01000007">
    <property type="protein sequence ID" value="CUB04499.1"/>
    <property type="molecule type" value="Genomic_DNA"/>
</dbReference>
<evidence type="ECO:0000313" key="4">
    <source>
        <dbReference type="EMBL" id="CUB04499.1"/>
    </source>
</evidence>
<dbReference type="Gene3D" id="3.30.450.20">
    <property type="entry name" value="PAS domain"/>
    <property type="match status" value="1"/>
</dbReference>
<dbReference type="GO" id="GO:0008081">
    <property type="term" value="F:phosphoric diester hydrolase activity"/>
    <property type="evidence" value="ECO:0007669"/>
    <property type="project" value="UniProtKB-ARBA"/>
</dbReference>
<dbReference type="Gene3D" id="6.10.340.10">
    <property type="match status" value="1"/>
</dbReference>
<dbReference type="InterPro" id="IPR029016">
    <property type="entry name" value="GAF-like_dom_sf"/>
</dbReference>
<dbReference type="InterPro" id="IPR003660">
    <property type="entry name" value="HAMP_dom"/>
</dbReference>
<dbReference type="InterPro" id="IPR003607">
    <property type="entry name" value="HD/PDEase_dom"/>
</dbReference>
<dbReference type="InterPro" id="IPR029151">
    <property type="entry name" value="Sensor-like_sf"/>
</dbReference>
<dbReference type="InterPro" id="IPR037522">
    <property type="entry name" value="HD_GYP_dom"/>
</dbReference>
<keyword evidence="1" id="KW-1133">Transmembrane helix</keyword>
<sequence length="961" mass="108412">MNKYRKETGIPVKVLFSGSIIISMMLLAAALTIFSYFYSRTTLTQQVEANARQTTLSLEKQIENVTATAEHSVMLLQLDPLTTLESLDARLDRIPLLASMMKMNHILSAIYVGYEDGDFFLLRALKNQTARSQVAAPDNATYLLQAIDRTESGEIKQTRWQFFDADLTPLAPPIQPDDYTYDPRQRPWFQHAHSQTGLVLTKPYAFYTTNEVGSTFAIYDAKTQATTGVDVSIEDLSTFMRQLSPEAEIQMAIVDEDQHVLGHNKASGSLVAFDSLSQATLKTANQLEHTPFTELLAQPSNTQKLDQFQLGNETWYGIRLPLNSFSNQEWQLLYALPQSFLLQGVHRNLTNQLLLSGGAILILMLFGWLVGRSISRPLHLLSEEVSKLSSFDFSHKISVSSPVREINILSSLTDHMALTIHNFQSISHTLAHDPDLERMLEQVSNHLLAITSSKAGAVYLFDAKAQLMRRATQTNLDGPQTIMCESSDWLMLRPTLANALNAKQKQLFLTPLMDRDDSILGMLVLQIQEGTHINLETFQHFMDEVSGAAATAISTRRQFEAQQALLDGIIRLLADAIDAKSAYTSGHCERVPELAEMLADEAIRSHSGDFADFTMSENERREFHIAAWLHDCGKITSPVHVVDKATKLETIYNRIHEVRTRFEVLWRDADIEYLNGVIAGQDEACLAQQKQRRQSQLQADFAFIAEANIGGEFMAQEDIEQIHRIAQQTWTRHFSDRLGLSQDEQQLLPDTEEILPAQEHLLADKAAHIETWGDRRPMVEADNPDNVWGFDMELPDQAFNKGELYNLSVQRGTLTDEERFVIKDHMVQTIKMLSSLPFPDELKNVPNIAGNHHEQLDGTGYPRKLNIQQLSVQDRILAIADVFEALTASDRPYKTGKTISESLTILARMVHNHHLDGALFKLFVESETYLTYANTFLKPEQIDDVDKSQLWQLAGLDAERA</sequence>
<dbReference type="SUPFAM" id="SSF103190">
    <property type="entry name" value="Sensory domain-like"/>
    <property type="match status" value="1"/>
</dbReference>